<dbReference type="EMBL" id="JAUSZV010000001">
    <property type="protein sequence ID" value="MDQ0904252.1"/>
    <property type="molecule type" value="Genomic_DNA"/>
</dbReference>
<comment type="caution">
    <text evidence="1">The sequence shown here is derived from an EMBL/GenBank/DDBJ whole genome shotgun (WGS) entry which is preliminary data.</text>
</comment>
<dbReference type="AlphaFoldDB" id="A0AAW8F6F6"/>
<organism evidence="1 2">
    <name type="scientific">Streptomyces canus</name>
    <dbReference type="NCBI Taxonomy" id="58343"/>
    <lineage>
        <taxon>Bacteria</taxon>
        <taxon>Bacillati</taxon>
        <taxon>Actinomycetota</taxon>
        <taxon>Actinomycetes</taxon>
        <taxon>Kitasatosporales</taxon>
        <taxon>Streptomycetaceae</taxon>
        <taxon>Streptomyces</taxon>
        <taxon>Streptomyces aurantiacus group</taxon>
    </lineage>
</organism>
<evidence type="ECO:0000313" key="2">
    <source>
        <dbReference type="Proteomes" id="UP001234216"/>
    </source>
</evidence>
<evidence type="ECO:0000313" key="1">
    <source>
        <dbReference type="EMBL" id="MDQ0904252.1"/>
    </source>
</evidence>
<proteinExistence type="predicted"/>
<accession>A0AAW8F6F6</accession>
<protein>
    <submittedName>
        <fullName evidence="1">Uncharacterized protein</fullName>
    </submittedName>
</protein>
<dbReference type="RefSeq" id="WP_306971813.1">
    <property type="nucleotide sequence ID" value="NZ_JAUSZV010000001.1"/>
</dbReference>
<name>A0AAW8F6F6_9ACTN</name>
<sequence length="163" mass="18434">MISDIAGIATAVGVLLAVGGLRQGQRQRIRAFEDFYVSRYWLLLGRLSLRAITGHDDGGDLEEEDHKALLAYLSLCEDELDLRASGWISDATWDIWRKGMRTQLDHWPVSKVWSQAQQAAEQGHGQEFTQLHRFMSSDPGGEDPCELSGWTRRLRGLRGWIVP</sequence>
<gene>
    <name evidence="1" type="ORF">QFZ22_000237</name>
</gene>
<reference evidence="1" key="1">
    <citation type="submission" date="2023-07" db="EMBL/GenBank/DDBJ databases">
        <title>Comparative genomics of wheat-associated soil bacteria to identify genetic determinants of phenazine resistance.</title>
        <authorList>
            <person name="Mouncey N."/>
        </authorList>
    </citation>
    <scope>NUCLEOTIDE SEQUENCE</scope>
    <source>
        <strain evidence="1">V4I22</strain>
    </source>
</reference>
<dbReference type="Proteomes" id="UP001234216">
    <property type="component" value="Unassembled WGS sequence"/>
</dbReference>